<feature type="non-terminal residue" evidence="1">
    <location>
        <position position="1"/>
    </location>
</feature>
<keyword evidence="2" id="KW-1185">Reference proteome</keyword>
<evidence type="ECO:0000313" key="2">
    <source>
        <dbReference type="Proteomes" id="UP001459277"/>
    </source>
</evidence>
<comment type="caution">
    <text evidence="1">The sequence shown here is derived from an EMBL/GenBank/DDBJ whole genome shotgun (WGS) entry which is preliminary data.</text>
</comment>
<dbReference type="EMBL" id="JAZDWU010000005">
    <property type="protein sequence ID" value="KAL0000946.1"/>
    <property type="molecule type" value="Genomic_DNA"/>
</dbReference>
<protein>
    <submittedName>
        <fullName evidence="1">Uncharacterized protein</fullName>
    </submittedName>
</protein>
<accession>A0AAW2CV99</accession>
<dbReference type="Proteomes" id="UP001459277">
    <property type="component" value="Unassembled WGS sequence"/>
</dbReference>
<reference evidence="1 2" key="1">
    <citation type="submission" date="2024-01" db="EMBL/GenBank/DDBJ databases">
        <title>A telomere-to-telomere, gap-free genome of sweet tea (Lithocarpus litseifolius).</title>
        <authorList>
            <person name="Zhou J."/>
        </authorList>
    </citation>
    <scope>NUCLEOTIDE SEQUENCE [LARGE SCALE GENOMIC DNA]</scope>
    <source>
        <strain evidence="1">Zhou-2022a</strain>
        <tissue evidence="1">Leaf</tissue>
    </source>
</reference>
<dbReference type="AlphaFoldDB" id="A0AAW2CV99"/>
<name>A0AAW2CV99_9ROSI</name>
<sequence length="95" mass="11092">KVALQVFGALAIDQSWRSRNAVIFEEAKIDMKIIQTQLLCRFEEHLASKNLVITREHTLRNERWIRPEQGVIKISCNAAVNQNRSYVVARDWRVT</sequence>
<proteinExistence type="predicted"/>
<gene>
    <name evidence="1" type="ORF">SO802_014727</name>
</gene>
<evidence type="ECO:0000313" key="1">
    <source>
        <dbReference type="EMBL" id="KAL0000946.1"/>
    </source>
</evidence>
<organism evidence="1 2">
    <name type="scientific">Lithocarpus litseifolius</name>
    <dbReference type="NCBI Taxonomy" id="425828"/>
    <lineage>
        <taxon>Eukaryota</taxon>
        <taxon>Viridiplantae</taxon>
        <taxon>Streptophyta</taxon>
        <taxon>Embryophyta</taxon>
        <taxon>Tracheophyta</taxon>
        <taxon>Spermatophyta</taxon>
        <taxon>Magnoliopsida</taxon>
        <taxon>eudicotyledons</taxon>
        <taxon>Gunneridae</taxon>
        <taxon>Pentapetalae</taxon>
        <taxon>rosids</taxon>
        <taxon>fabids</taxon>
        <taxon>Fagales</taxon>
        <taxon>Fagaceae</taxon>
        <taxon>Lithocarpus</taxon>
    </lineage>
</organism>